<proteinExistence type="predicted"/>
<dbReference type="InterPro" id="IPR050781">
    <property type="entry name" value="CWC22_splicing_factor"/>
</dbReference>
<feature type="domain" description="MIF4G" evidence="2">
    <location>
        <begin position="29"/>
        <end position="201"/>
    </location>
</feature>
<dbReference type="GO" id="GO:0003723">
    <property type="term" value="F:RNA binding"/>
    <property type="evidence" value="ECO:0007669"/>
    <property type="project" value="InterPro"/>
</dbReference>
<protein>
    <recommendedName>
        <fullName evidence="2">MIF4G domain-containing protein</fullName>
    </recommendedName>
</protein>
<feature type="compositionally biased region" description="Basic and acidic residues" evidence="1">
    <location>
        <begin position="192"/>
        <end position="204"/>
    </location>
</feature>
<name>A0A8S9HJG9_BRACR</name>
<dbReference type="EMBL" id="QGKW02001940">
    <property type="protein sequence ID" value="KAF2557280.1"/>
    <property type="molecule type" value="Genomic_DNA"/>
</dbReference>
<accession>A0A8S9HJG9</accession>
<evidence type="ECO:0000313" key="3">
    <source>
        <dbReference type="EMBL" id="KAF2557280.1"/>
    </source>
</evidence>
<dbReference type="Gene3D" id="1.25.40.180">
    <property type="match status" value="1"/>
</dbReference>
<reference evidence="3" key="1">
    <citation type="submission" date="2019-12" db="EMBL/GenBank/DDBJ databases">
        <title>Genome sequencing and annotation of Brassica cretica.</title>
        <authorList>
            <person name="Studholme D.J."/>
            <person name="Sarris P.F."/>
        </authorList>
    </citation>
    <scope>NUCLEOTIDE SEQUENCE</scope>
    <source>
        <strain evidence="3">PFS-001/15</strain>
        <tissue evidence="3">Leaf</tissue>
    </source>
</reference>
<dbReference type="InterPro" id="IPR016024">
    <property type="entry name" value="ARM-type_fold"/>
</dbReference>
<evidence type="ECO:0000313" key="4">
    <source>
        <dbReference type="Proteomes" id="UP000712281"/>
    </source>
</evidence>
<organism evidence="3 4">
    <name type="scientific">Brassica cretica</name>
    <name type="common">Mustard</name>
    <dbReference type="NCBI Taxonomy" id="69181"/>
    <lineage>
        <taxon>Eukaryota</taxon>
        <taxon>Viridiplantae</taxon>
        <taxon>Streptophyta</taxon>
        <taxon>Embryophyta</taxon>
        <taxon>Tracheophyta</taxon>
        <taxon>Spermatophyta</taxon>
        <taxon>Magnoliopsida</taxon>
        <taxon>eudicotyledons</taxon>
        <taxon>Gunneridae</taxon>
        <taxon>Pentapetalae</taxon>
        <taxon>rosids</taxon>
        <taxon>malvids</taxon>
        <taxon>Brassicales</taxon>
        <taxon>Brassicaceae</taxon>
        <taxon>Brassiceae</taxon>
        <taxon>Brassica</taxon>
    </lineage>
</organism>
<evidence type="ECO:0000256" key="1">
    <source>
        <dbReference type="SAM" id="MobiDB-lite"/>
    </source>
</evidence>
<comment type="caution">
    <text evidence="3">The sequence shown here is derived from an EMBL/GenBank/DDBJ whole genome shotgun (WGS) entry which is preliminary data.</text>
</comment>
<dbReference type="InterPro" id="IPR003890">
    <property type="entry name" value="MIF4G-like_typ-3"/>
</dbReference>
<dbReference type="PANTHER" id="PTHR18034">
    <property type="entry name" value="CELL CYCLE CONTROL PROTEIN CWF22-RELATED"/>
    <property type="match status" value="1"/>
</dbReference>
<dbReference type="AlphaFoldDB" id="A0A8S9HJG9"/>
<evidence type="ECO:0000259" key="2">
    <source>
        <dbReference type="SMART" id="SM00543"/>
    </source>
</evidence>
<dbReference type="SUPFAM" id="SSF48371">
    <property type="entry name" value="ARM repeat"/>
    <property type="match status" value="1"/>
</dbReference>
<dbReference type="PANTHER" id="PTHR18034:SF9">
    <property type="entry name" value="MI DOMAIN-CONTAINING PROTEIN"/>
    <property type="match status" value="1"/>
</dbReference>
<feature type="region of interest" description="Disordered" evidence="1">
    <location>
        <begin position="184"/>
        <end position="212"/>
    </location>
</feature>
<dbReference type="GO" id="GO:0000398">
    <property type="term" value="P:mRNA splicing, via spliceosome"/>
    <property type="evidence" value="ECO:0007669"/>
    <property type="project" value="TreeGrafter"/>
</dbReference>
<sequence length="212" mass="24072">MEGEGVYVPAFRRKEKTIDVERESWDELKRRINALVNKVSVHNLRHVVLELFEEDLIRGRGLLCRSCLKSQIASPSFTDVIAALIAVVNSKLPSIGDLLLKRLVLQIRRAFDRNDKPLLLAVVKFLAHLVNQRVACEIIALEVIHMLLQKESNDGSNAYNLSPPYRIRSKRTAVFKSRQLEFISPEEERADDDTKSSEKDKVLDGGDSQLPV</sequence>
<dbReference type="Proteomes" id="UP000712281">
    <property type="component" value="Unassembled WGS sequence"/>
</dbReference>
<dbReference type="SMART" id="SM00543">
    <property type="entry name" value="MIF4G"/>
    <property type="match status" value="1"/>
</dbReference>
<dbReference type="GO" id="GO:0071013">
    <property type="term" value="C:catalytic step 2 spliceosome"/>
    <property type="evidence" value="ECO:0007669"/>
    <property type="project" value="TreeGrafter"/>
</dbReference>
<gene>
    <name evidence="3" type="ORF">F2Q68_00018058</name>
</gene>